<dbReference type="PANTHER" id="PTHR30055:SF234">
    <property type="entry name" value="HTH-TYPE TRANSCRIPTIONAL REGULATOR BETI"/>
    <property type="match status" value="1"/>
</dbReference>
<keyword evidence="7" id="KW-1185">Reference proteome</keyword>
<dbReference type="KEGG" id="mbry:B1812_17050"/>
<dbReference type="InterPro" id="IPR009057">
    <property type="entry name" value="Homeodomain-like_sf"/>
</dbReference>
<dbReference type="Pfam" id="PF00440">
    <property type="entry name" value="TetR_N"/>
    <property type="match status" value="1"/>
</dbReference>
<dbReference type="GO" id="GO:0000976">
    <property type="term" value="F:transcription cis-regulatory region binding"/>
    <property type="evidence" value="ECO:0007669"/>
    <property type="project" value="TreeGrafter"/>
</dbReference>
<dbReference type="Pfam" id="PF13305">
    <property type="entry name" value="TetR_C_33"/>
    <property type="match status" value="1"/>
</dbReference>
<evidence type="ECO:0000313" key="7">
    <source>
        <dbReference type="Proteomes" id="UP000193978"/>
    </source>
</evidence>
<sequence>MSKPTEKTDVSRRDHLREKILGAAQTLIADKGLAGLKAREVAQAAGCALGAIYTVFADLDELILRVNARTLTRLEAALAQEGDGDALEVLALAYLAFARREEPSWRALFGFRLPPGSSLPDWFVTERDRLFALLESPLSELLPDHAPEDVRRTARTLFSAVHGIVSLGLEDKLGDSAGVMLEAELEAFVGTFARGLAVAARKRRQDARARE</sequence>
<dbReference type="InterPro" id="IPR001647">
    <property type="entry name" value="HTH_TetR"/>
</dbReference>
<evidence type="ECO:0000256" key="2">
    <source>
        <dbReference type="ARBA" id="ARBA00023125"/>
    </source>
</evidence>
<evidence type="ECO:0000256" key="1">
    <source>
        <dbReference type="ARBA" id="ARBA00023015"/>
    </source>
</evidence>
<organism evidence="6 7">
    <name type="scientific">Methylocystis bryophila</name>
    <dbReference type="NCBI Taxonomy" id="655015"/>
    <lineage>
        <taxon>Bacteria</taxon>
        <taxon>Pseudomonadati</taxon>
        <taxon>Pseudomonadota</taxon>
        <taxon>Alphaproteobacteria</taxon>
        <taxon>Hyphomicrobiales</taxon>
        <taxon>Methylocystaceae</taxon>
        <taxon>Methylocystis</taxon>
    </lineage>
</organism>
<keyword evidence="3" id="KW-0804">Transcription</keyword>
<dbReference type="AlphaFoldDB" id="A0A1W6MY52"/>
<name>A0A1W6MY52_9HYPH</name>
<dbReference type="SUPFAM" id="SSF46689">
    <property type="entry name" value="Homeodomain-like"/>
    <property type="match status" value="1"/>
</dbReference>
<evidence type="ECO:0000256" key="3">
    <source>
        <dbReference type="ARBA" id="ARBA00023163"/>
    </source>
</evidence>
<protein>
    <recommendedName>
        <fullName evidence="5">HTH tetR-type domain-containing protein</fullName>
    </recommendedName>
</protein>
<feature type="DNA-binding region" description="H-T-H motif" evidence="4">
    <location>
        <begin position="37"/>
        <end position="56"/>
    </location>
</feature>
<dbReference type="InterPro" id="IPR036271">
    <property type="entry name" value="Tet_transcr_reg_TetR-rel_C_sf"/>
</dbReference>
<accession>A0A1W6MY52</accession>
<dbReference type="PRINTS" id="PR00455">
    <property type="entry name" value="HTHTETR"/>
</dbReference>
<dbReference type="EMBL" id="CP019948">
    <property type="protein sequence ID" value="ARN82511.1"/>
    <property type="molecule type" value="Genomic_DNA"/>
</dbReference>
<dbReference type="Proteomes" id="UP000193978">
    <property type="component" value="Chromosome"/>
</dbReference>
<dbReference type="InterPro" id="IPR025996">
    <property type="entry name" value="MT1864/Rv1816-like_C"/>
</dbReference>
<dbReference type="OrthoDB" id="7223515at2"/>
<dbReference type="PANTHER" id="PTHR30055">
    <property type="entry name" value="HTH-TYPE TRANSCRIPTIONAL REGULATOR RUTR"/>
    <property type="match status" value="1"/>
</dbReference>
<evidence type="ECO:0000259" key="5">
    <source>
        <dbReference type="PROSITE" id="PS50977"/>
    </source>
</evidence>
<feature type="domain" description="HTH tetR-type" evidence="5">
    <location>
        <begin position="14"/>
        <end position="74"/>
    </location>
</feature>
<evidence type="ECO:0000313" key="6">
    <source>
        <dbReference type="EMBL" id="ARN82511.1"/>
    </source>
</evidence>
<dbReference type="RefSeq" id="WP_085772639.1">
    <property type="nucleotide sequence ID" value="NZ_AP027149.1"/>
</dbReference>
<dbReference type="SUPFAM" id="SSF48498">
    <property type="entry name" value="Tetracyclin repressor-like, C-terminal domain"/>
    <property type="match status" value="1"/>
</dbReference>
<evidence type="ECO:0000256" key="4">
    <source>
        <dbReference type="PROSITE-ProRule" id="PRU00335"/>
    </source>
</evidence>
<keyword evidence="2 4" id="KW-0238">DNA-binding</keyword>
<dbReference type="Gene3D" id="1.10.357.10">
    <property type="entry name" value="Tetracycline Repressor, domain 2"/>
    <property type="match status" value="1"/>
</dbReference>
<dbReference type="InterPro" id="IPR050109">
    <property type="entry name" value="HTH-type_TetR-like_transc_reg"/>
</dbReference>
<gene>
    <name evidence="6" type="ORF">B1812_17050</name>
</gene>
<keyword evidence="1" id="KW-0805">Transcription regulation</keyword>
<proteinExistence type="predicted"/>
<dbReference type="PROSITE" id="PS50977">
    <property type="entry name" value="HTH_TETR_2"/>
    <property type="match status" value="1"/>
</dbReference>
<dbReference type="GO" id="GO:0003700">
    <property type="term" value="F:DNA-binding transcription factor activity"/>
    <property type="evidence" value="ECO:0007669"/>
    <property type="project" value="TreeGrafter"/>
</dbReference>
<dbReference type="STRING" id="655015.B1812_17050"/>
<reference evidence="6 7" key="1">
    <citation type="submission" date="2017-02" db="EMBL/GenBank/DDBJ databases">
        <authorList>
            <person name="Peterson S.W."/>
        </authorList>
    </citation>
    <scope>NUCLEOTIDE SEQUENCE [LARGE SCALE GENOMIC DNA]</scope>
    <source>
        <strain evidence="6 7">S285</strain>
    </source>
</reference>